<evidence type="ECO:0000313" key="1">
    <source>
        <dbReference type="EMBL" id="MBX38853.1"/>
    </source>
</evidence>
<proteinExistence type="predicted"/>
<dbReference type="EMBL" id="GGEC01058369">
    <property type="protein sequence ID" value="MBX38853.1"/>
    <property type="molecule type" value="Transcribed_RNA"/>
</dbReference>
<name>A0A2P2N8T4_RHIMU</name>
<protein>
    <submittedName>
        <fullName evidence="1">Uncharacterized protein</fullName>
    </submittedName>
</protein>
<dbReference type="AlphaFoldDB" id="A0A2P2N8T4"/>
<reference evidence="1" key="1">
    <citation type="submission" date="2018-02" db="EMBL/GenBank/DDBJ databases">
        <title>Rhizophora mucronata_Transcriptome.</title>
        <authorList>
            <person name="Meera S.P."/>
            <person name="Sreeshan A."/>
            <person name="Augustine A."/>
        </authorList>
    </citation>
    <scope>NUCLEOTIDE SEQUENCE</scope>
    <source>
        <tissue evidence="1">Leaf</tissue>
    </source>
</reference>
<accession>A0A2P2N8T4</accession>
<organism evidence="1">
    <name type="scientific">Rhizophora mucronata</name>
    <name type="common">Asiatic mangrove</name>
    <dbReference type="NCBI Taxonomy" id="61149"/>
    <lineage>
        <taxon>Eukaryota</taxon>
        <taxon>Viridiplantae</taxon>
        <taxon>Streptophyta</taxon>
        <taxon>Embryophyta</taxon>
        <taxon>Tracheophyta</taxon>
        <taxon>Spermatophyta</taxon>
        <taxon>Magnoliopsida</taxon>
        <taxon>eudicotyledons</taxon>
        <taxon>Gunneridae</taxon>
        <taxon>Pentapetalae</taxon>
        <taxon>rosids</taxon>
        <taxon>fabids</taxon>
        <taxon>Malpighiales</taxon>
        <taxon>Rhizophoraceae</taxon>
        <taxon>Rhizophora</taxon>
    </lineage>
</organism>
<sequence>MSKCWSLYGYSKITMDMYEMRITKLQRLPFFVMSFWLPLLGKSDCGPTYLAQGYFLEQIGLCCVHIIL</sequence>